<feature type="signal peptide" evidence="1">
    <location>
        <begin position="1"/>
        <end position="21"/>
    </location>
</feature>
<feature type="chain" id="PRO_5015160247" description="Secreted protein" evidence="1">
    <location>
        <begin position="22"/>
        <end position="72"/>
    </location>
</feature>
<dbReference type="AlphaFoldDB" id="A0A2P2R0T3"/>
<proteinExistence type="predicted"/>
<name>A0A2P2R0T3_RHIMU</name>
<evidence type="ECO:0000256" key="1">
    <source>
        <dbReference type="SAM" id="SignalP"/>
    </source>
</evidence>
<sequence>MLPLRVSLAASFWFGVRLCGAKSVSTWQNLRRLEELSGVPAKLIAAVELKLERVSRVGTARPDTKEGWAESF</sequence>
<protein>
    <recommendedName>
        <fullName evidence="3">Secreted protein</fullName>
    </recommendedName>
</protein>
<keyword evidence="1" id="KW-0732">Signal</keyword>
<evidence type="ECO:0000313" key="2">
    <source>
        <dbReference type="EMBL" id="MBX72833.1"/>
    </source>
</evidence>
<dbReference type="EMBL" id="GGEC01092349">
    <property type="protein sequence ID" value="MBX72833.1"/>
    <property type="molecule type" value="Transcribed_RNA"/>
</dbReference>
<reference evidence="2" key="1">
    <citation type="submission" date="2018-02" db="EMBL/GenBank/DDBJ databases">
        <title>Rhizophora mucronata_Transcriptome.</title>
        <authorList>
            <person name="Meera S.P."/>
            <person name="Sreeshan A."/>
            <person name="Augustine A."/>
        </authorList>
    </citation>
    <scope>NUCLEOTIDE SEQUENCE</scope>
    <source>
        <tissue evidence="2">Leaf</tissue>
    </source>
</reference>
<evidence type="ECO:0008006" key="3">
    <source>
        <dbReference type="Google" id="ProtNLM"/>
    </source>
</evidence>
<organism evidence="2">
    <name type="scientific">Rhizophora mucronata</name>
    <name type="common">Asiatic mangrove</name>
    <dbReference type="NCBI Taxonomy" id="61149"/>
    <lineage>
        <taxon>Eukaryota</taxon>
        <taxon>Viridiplantae</taxon>
        <taxon>Streptophyta</taxon>
        <taxon>Embryophyta</taxon>
        <taxon>Tracheophyta</taxon>
        <taxon>Spermatophyta</taxon>
        <taxon>Magnoliopsida</taxon>
        <taxon>eudicotyledons</taxon>
        <taxon>Gunneridae</taxon>
        <taxon>Pentapetalae</taxon>
        <taxon>rosids</taxon>
        <taxon>fabids</taxon>
        <taxon>Malpighiales</taxon>
        <taxon>Rhizophoraceae</taxon>
        <taxon>Rhizophora</taxon>
    </lineage>
</organism>
<accession>A0A2P2R0T3</accession>